<evidence type="ECO:0000259" key="2">
    <source>
        <dbReference type="PROSITE" id="PS50883"/>
    </source>
</evidence>
<comment type="caution">
    <text evidence="4">The sequence shown here is derived from an EMBL/GenBank/DDBJ whole genome shotgun (WGS) entry which is preliminary data.</text>
</comment>
<keyword evidence="1" id="KW-0812">Transmembrane</keyword>
<dbReference type="InterPro" id="IPR043128">
    <property type="entry name" value="Rev_trsase/Diguanyl_cyclase"/>
</dbReference>
<organism evidence="4 5">
    <name type="scientific">Aureimonas phyllosphaerae</name>
    <dbReference type="NCBI Taxonomy" id="1166078"/>
    <lineage>
        <taxon>Bacteria</taxon>
        <taxon>Pseudomonadati</taxon>
        <taxon>Pseudomonadota</taxon>
        <taxon>Alphaproteobacteria</taxon>
        <taxon>Hyphomicrobiales</taxon>
        <taxon>Aurantimonadaceae</taxon>
        <taxon>Aureimonas</taxon>
    </lineage>
</organism>
<dbReference type="InterPro" id="IPR029787">
    <property type="entry name" value="Nucleotide_cyclase"/>
</dbReference>
<dbReference type="SUPFAM" id="SSF141868">
    <property type="entry name" value="EAL domain-like"/>
    <property type="match status" value="1"/>
</dbReference>
<evidence type="ECO:0000313" key="4">
    <source>
        <dbReference type="EMBL" id="MBB3936575.1"/>
    </source>
</evidence>
<dbReference type="EMBL" id="JACIDO010000005">
    <property type="protein sequence ID" value="MBB3936575.1"/>
    <property type="molecule type" value="Genomic_DNA"/>
</dbReference>
<feature type="transmembrane region" description="Helical" evidence="1">
    <location>
        <begin position="12"/>
        <end position="35"/>
    </location>
</feature>
<dbReference type="PROSITE" id="PS50883">
    <property type="entry name" value="EAL"/>
    <property type="match status" value="1"/>
</dbReference>
<dbReference type="PANTHER" id="PTHR44757:SF2">
    <property type="entry name" value="BIOFILM ARCHITECTURE MAINTENANCE PROTEIN MBAA"/>
    <property type="match status" value="1"/>
</dbReference>
<dbReference type="NCBIfam" id="TIGR00254">
    <property type="entry name" value="GGDEF"/>
    <property type="match status" value="1"/>
</dbReference>
<dbReference type="PROSITE" id="PS50887">
    <property type="entry name" value="GGDEF"/>
    <property type="match status" value="1"/>
</dbReference>
<dbReference type="InterPro" id="IPR035919">
    <property type="entry name" value="EAL_sf"/>
</dbReference>
<evidence type="ECO:0000256" key="1">
    <source>
        <dbReference type="SAM" id="Phobius"/>
    </source>
</evidence>
<gene>
    <name evidence="4" type="ORF">GGR05_002729</name>
</gene>
<sequence>MTLPRSFHRLRFGLIAVTALLAVTAVAVSLLAAAYQHRIDEASRYNRTFDAAQTLSELLRLQLAFARADSADDLDELELRAAILKNRATLLDSVTFPIAEMRSEFIPRLAEAIREIEPLLDRMPGSDATEHALATLDPLVQPLARMTSRSHAMAGDEVARTQTHLRFVFASLCAVTLMLVLFGAALVIFVLRQNRRLDRTVRTDALTGLANRLEFGLRLDRLAADRGCAVVLIDVDHFKTLNDTYGHDVGDAVLGHVSRRLTGAARDAALLARIGGDEFAVLYEGEDAQRRSRAACERILDRMRHPIAMQGRDVPVGVTLGLRASGAGEPVQAPDALLKDADLALYAAKVAGRGRATEFQPEMKQAFLDRHRLQNDLRGAVERGEHRLQFQPIVDLQADRTLGFEALVRWDHPELGPVPPSRFIPLAEESGLILDLGRWVLREAISTARLWSEDVFIAVNISARQLTDADLVPFISATLADLGVPPRRLEIEITETALVDNDAIAIRTLRALRDLGCRIALDDFGTGYASLSYLQRFHFDKLKIDRSFVESCRVDENSSAIIAAVCALARRLRLSVVAEGIETADHRVFVAEVGCGLGQGYLFDRPLTQGEALERLAREANLTQAPTSANTSAIPATVFC</sequence>
<dbReference type="CDD" id="cd01948">
    <property type="entry name" value="EAL"/>
    <property type="match status" value="1"/>
</dbReference>
<dbReference type="Pfam" id="PF00563">
    <property type="entry name" value="EAL"/>
    <property type="match status" value="1"/>
</dbReference>
<keyword evidence="5" id="KW-1185">Reference proteome</keyword>
<dbReference type="Gene3D" id="3.30.70.270">
    <property type="match status" value="1"/>
</dbReference>
<dbReference type="Proteomes" id="UP000531216">
    <property type="component" value="Unassembled WGS sequence"/>
</dbReference>
<dbReference type="SUPFAM" id="SSF55073">
    <property type="entry name" value="Nucleotide cyclase"/>
    <property type="match status" value="1"/>
</dbReference>
<dbReference type="RefSeq" id="WP_183193297.1">
    <property type="nucleotide sequence ID" value="NZ_JACIDO010000005.1"/>
</dbReference>
<protein>
    <submittedName>
        <fullName evidence="4">Diguanylate cyclase (GGDEF)-like protein</fullName>
    </submittedName>
</protein>
<reference evidence="4 5" key="1">
    <citation type="submission" date="2020-08" db="EMBL/GenBank/DDBJ databases">
        <title>Genomic Encyclopedia of Type Strains, Phase IV (KMG-IV): sequencing the most valuable type-strain genomes for metagenomic binning, comparative biology and taxonomic classification.</title>
        <authorList>
            <person name="Goeker M."/>
        </authorList>
    </citation>
    <scope>NUCLEOTIDE SEQUENCE [LARGE SCALE GENOMIC DNA]</scope>
    <source>
        <strain evidence="4 5">DSM 25024</strain>
    </source>
</reference>
<dbReference type="Gene3D" id="3.20.20.450">
    <property type="entry name" value="EAL domain"/>
    <property type="match status" value="1"/>
</dbReference>
<dbReference type="InterPro" id="IPR000160">
    <property type="entry name" value="GGDEF_dom"/>
</dbReference>
<dbReference type="InterPro" id="IPR052155">
    <property type="entry name" value="Biofilm_reg_signaling"/>
</dbReference>
<accession>A0A7W6BUL2</accession>
<keyword evidence="1" id="KW-1133">Transmembrane helix</keyword>
<feature type="domain" description="EAL" evidence="2">
    <location>
        <begin position="370"/>
        <end position="620"/>
    </location>
</feature>
<dbReference type="SMART" id="SM00267">
    <property type="entry name" value="GGDEF"/>
    <property type="match status" value="1"/>
</dbReference>
<dbReference type="AlphaFoldDB" id="A0A7W6BUL2"/>
<dbReference type="Pfam" id="PF00990">
    <property type="entry name" value="GGDEF"/>
    <property type="match status" value="1"/>
</dbReference>
<feature type="transmembrane region" description="Helical" evidence="1">
    <location>
        <begin position="167"/>
        <end position="191"/>
    </location>
</feature>
<keyword evidence="1" id="KW-0472">Membrane</keyword>
<name>A0A7W6BUL2_9HYPH</name>
<proteinExistence type="predicted"/>
<dbReference type="PANTHER" id="PTHR44757">
    <property type="entry name" value="DIGUANYLATE CYCLASE DGCP"/>
    <property type="match status" value="1"/>
</dbReference>
<evidence type="ECO:0000313" key="5">
    <source>
        <dbReference type="Proteomes" id="UP000531216"/>
    </source>
</evidence>
<dbReference type="CDD" id="cd01949">
    <property type="entry name" value="GGDEF"/>
    <property type="match status" value="1"/>
</dbReference>
<feature type="domain" description="GGDEF" evidence="3">
    <location>
        <begin position="226"/>
        <end position="361"/>
    </location>
</feature>
<evidence type="ECO:0000259" key="3">
    <source>
        <dbReference type="PROSITE" id="PS50887"/>
    </source>
</evidence>
<dbReference type="SMART" id="SM00052">
    <property type="entry name" value="EAL"/>
    <property type="match status" value="1"/>
</dbReference>
<dbReference type="InterPro" id="IPR001633">
    <property type="entry name" value="EAL_dom"/>
</dbReference>